<evidence type="ECO:0000313" key="8">
    <source>
        <dbReference type="Proteomes" id="UP000176628"/>
    </source>
</evidence>
<keyword evidence="2 5" id="KW-0812">Transmembrane</keyword>
<evidence type="ECO:0000256" key="1">
    <source>
        <dbReference type="ARBA" id="ARBA00004141"/>
    </source>
</evidence>
<dbReference type="InterPro" id="IPR051533">
    <property type="entry name" value="WaaL-like"/>
</dbReference>
<evidence type="ECO:0000259" key="6">
    <source>
        <dbReference type="Pfam" id="PF04932"/>
    </source>
</evidence>
<dbReference type="PANTHER" id="PTHR37422:SF17">
    <property type="entry name" value="O-ANTIGEN LIGASE"/>
    <property type="match status" value="1"/>
</dbReference>
<gene>
    <name evidence="7" type="ORF">A2Z23_00435</name>
</gene>
<keyword evidence="4 5" id="KW-0472">Membrane</keyword>
<evidence type="ECO:0000313" key="7">
    <source>
        <dbReference type="EMBL" id="OGD86111.1"/>
    </source>
</evidence>
<evidence type="ECO:0000256" key="5">
    <source>
        <dbReference type="SAM" id="Phobius"/>
    </source>
</evidence>
<dbReference type="InterPro" id="IPR007016">
    <property type="entry name" value="O-antigen_ligase-rel_domated"/>
</dbReference>
<feature type="transmembrane region" description="Helical" evidence="5">
    <location>
        <begin position="29"/>
        <end position="48"/>
    </location>
</feature>
<comment type="subcellular location">
    <subcellularLocation>
        <location evidence="1">Membrane</location>
        <topology evidence="1">Multi-pass membrane protein</topology>
    </subcellularLocation>
</comment>
<reference evidence="7 8" key="1">
    <citation type="journal article" date="2016" name="Nat. Commun.">
        <title>Thousands of microbial genomes shed light on interconnected biogeochemical processes in an aquifer system.</title>
        <authorList>
            <person name="Anantharaman K."/>
            <person name="Brown C.T."/>
            <person name="Hug L.A."/>
            <person name="Sharon I."/>
            <person name="Castelle C.J."/>
            <person name="Probst A.J."/>
            <person name="Thomas B.C."/>
            <person name="Singh A."/>
            <person name="Wilkins M.J."/>
            <person name="Karaoz U."/>
            <person name="Brodie E.L."/>
            <person name="Williams K.H."/>
            <person name="Hubbard S.S."/>
            <person name="Banfield J.F."/>
        </authorList>
    </citation>
    <scope>NUCLEOTIDE SEQUENCE [LARGE SCALE GENOMIC DNA]</scope>
</reference>
<evidence type="ECO:0000256" key="4">
    <source>
        <dbReference type="ARBA" id="ARBA00023136"/>
    </source>
</evidence>
<feature type="transmembrane region" description="Helical" evidence="5">
    <location>
        <begin position="7"/>
        <end position="23"/>
    </location>
</feature>
<protein>
    <recommendedName>
        <fullName evidence="6">O-antigen ligase-related domain-containing protein</fullName>
    </recommendedName>
</protein>
<organism evidence="7 8">
    <name type="scientific">Candidatus Curtissbacteria bacterium RBG_16_39_7</name>
    <dbReference type="NCBI Taxonomy" id="1797707"/>
    <lineage>
        <taxon>Bacteria</taxon>
        <taxon>Candidatus Curtissiibacteriota</taxon>
    </lineage>
</organism>
<name>A0A1F5G2K8_9BACT</name>
<feature type="transmembrane region" description="Helical" evidence="5">
    <location>
        <begin position="92"/>
        <end position="110"/>
    </location>
</feature>
<feature type="transmembrane region" description="Helical" evidence="5">
    <location>
        <begin position="247"/>
        <end position="264"/>
    </location>
</feature>
<feature type="domain" description="O-antigen ligase-related" evidence="6">
    <location>
        <begin position="203"/>
        <end position="351"/>
    </location>
</feature>
<feature type="transmembrane region" description="Helical" evidence="5">
    <location>
        <begin position="219"/>
        <end position="235"/>
    </location>
</feature>
<feature type="transmembrane region" description="Helical" evidence="5">
    <location>
        <begin position="69"/>
        <end position="86"/>
    </location>
</feature>
<dbReference type="AlphaFoldDB" id="A0A1F5G2K8"/>
<dbReference type="Pfam" id="PF04932">
    <property type="entry name" value="Wzy_C"/>
    <property type="match status" value="1"/>
</dbReference>
<feature type="transmembrane region" description="Helical" evidence="5">
    <location>
        <begin position="368"/>
        <end position="390"/>
    </location>
</feature>
<dbReference type="GO" id="GO:0016020">
    <property type="term" value="C:membrane"/>
    <property type="evidence" value="ECO:0007669"/>
    <property type="project" value="UniProtKB-SubCell"/>
</dbReference>
<comment type="caution">
    <text evidence="7">The sequence shown here is derived from an EMBL/GenBank/DDBJ whole genome shotgun (WGS) entry which is preliminary data.</text>
</comment>
<proteinExistence type="predicted"/>
<feature type="transmembrane region" description="Helical" evidence="5">
    <location>
        <begin position="335"/>
        <end position="356"/>
    </location>
</feature>
<feature type="transmembrane region" description="Helical" evidence="5">
    <location>
        <begin position="122"/>
        <end position="142"/>
    </location>
</feature>
<accession>A0A1F5G2K8</accession>
<dbReference type="PANTHER" id="PTHR37422">
    <property type="entry name" value="TEICHURONIC ACID BIOSYNTHESIS PROTEIN TUAE"/>
    <property type="match status" value="1"/>
</dbReference>
<sequence>MKSENILRFLIYSTIILSPLYVFRFEIFGFPTTLLEFLIGFVFLFFLLERVRSGNFRLSKFFPRTVFDLPIIFLLISAVFALFVSSDLRGGLGIFKAYFLEPAIFYYIVVSLFPKEKNIAPLVLSLVWASLWLSLLAVLQAITGRFSFAPWELVQGRLVAVYNSANALGLFLGPIFSFLLALSLLGGEKLVKNKTYILLFSFILFLIAPVLILTQSRGTLFALFGVILFTFYFFLSKKFQIKRFLQLGLIVLAVVFLIFAFSFFRSASDLTPSVSQEGYKGYDTIQIRFYLWEGTLGLLRDHPFFGAGLDSFKEVYFNNYTLPQYREPLQYPHNFVLTVLAELGILGLAAFTFLFWRIITVLSKSGILGTSLACVFLYFLIHGLVDVPYFKNDLSLQFFLFVAFVQILGQREVSI</sequence>
<evidence type="ECO:0000256" key="2">
    <source>
        <dbReference type="ARBA" id="ARBA00022692"/>
    </source>
</evidence>
<keyword evidence="3 5" id="KW-1133">Transmembrane helix</keyword>
<dbReference type="EMBL" id="MFAV01000033">
    <property type="protein sequence ID" value="OGD86111.1"/>
    <property type="molecule type" value="Genomic_DNA"/>
</dbReference>
<dbReference type="Proteomes" id="UP000176628">
    <property type="component" value="Unassembled WGS sequence"/>
</dbReference>
<feature type="transmembrane region" description="Helical" evidence="5">
    <location>
        <begin position="196"/>
        <end position="213"/>
    </location>
</feature>
<evidence type="ECO:0000256" key="3">
    <source>
        <dbReference type="ARBA" id="ARBA00022989"/>
    </source>
</evidence>
<feature type="transmembrane region" description="Helical" evidence="5">
    <location>
        <begin position="162"/>
        <end position="184"/>
    </location>
</feature>